<keyword evidence="5" id="KW-0432">Leucine biosynthesis</keyword>
<dbReference type="InterPro" id="IPR013709">
    <property type="entry name" value="2-isopropylmalate_synth_dimer"/>
</dbReference>
<dbReference type="InterPro" id="IPR000891">
    <property type="entry name" value="PYR_CT"/>
</dbReference>
<evidence type="ECO:0000256" key="5">
    <source>
        <dbReference type="ARBA" id="ARBA00022430"/>
    </source>
</evidence>
<protein>
    <recommendedName>
        <fullName evidence="4">2-isopropylmalate synthase</fullName>
        <ecNumber evidence="4">2.3.3.13</ecNumber>
    </recommendedName>
</protein>
<dbReference type="EC" id="2.3.3.13" evidence="4"/>
<evidence type="ECO:0000313" key="12">
    <source>
        <dbReference type="EMBL" id="CAK0824629.1"/>
    </source>
</evidence>
<dbReference type="Gene3D" id="3.20.20.70">
    <property type="entry name" value="Aldolase class I"/>
    <property type="match status" value="1"/>
</dbReference>
<name>A0ABN9RZG6_9DINO</name>
<evidence type="ECO:0000256" key="9">
    <source>
        <dbReference type="ARBA" id="ARBA00023304"/>
    </source>
</evidence>
<evidence type="ECO:0000256" key="4">
    <source>
        <dbReference type="ARBA" id="ARBA00012973"/>
    </source>
</evidence>
<evidence type="ECO:0000256" key="8">
    <source>
        <dbReference type="ARBA" id="ARBA00022723"/>
    </source>
</evidence>
<organism evidence="12 13">
    <name type="scientific">Prorocentrum cordatum</name>
    <dbReference type="NCBI Taxonomy" id="2364126"/>
    <lineage>
        <taxon>Eukaryota</taxon>
        <taxon>Sar</taxon>
        <taxon>Alveolata</taxon>
        <taxon>Dinophyceae</taxon>
        <taxon>Prorocentrales</taxon>
        <taxon>Prorocentraceae</taxon>
        <taxon>Prorocentrum</taxon>
    </lineage>
</organism>
<dbReference type="Gene3D" id="3.30.160.270">
    <property type="match status" value="2"/>
</dbReference>
<dbReference type="HAMAP" id="MF_00572">
    <property type="entry name" value="LeuA_type2"/>
    <property type="match status" value="1"/>
</dbReference>
<dbReference type="Pfam" id="PF08502">
    <property type="entry name" value="LeuA_dimer"/>
    <property type="match status" value="1"/>
</dbReference>
<evidence type="ECO:0000256" key="7">
    <source>
        <dbReference type="ARBA" id="ARBA00022679"/>
    </source>
</evidence>
<dbReference type="SUPFAM" id="SSF51569">
    <property type="entry name" value="Aldolase"/>
    <property type="match status" value="1"/>
</dbReference>
<comment type="caution">
    <text evidence="12">The sequence shown here is derived from an EMBL/GenBank/DDBJ whole genome shotgun (WGS) entry which is preliminary data.</text>
</comment>
<sequence>MPYQRYRNYQEWYEIPFDDKWKQRAWPSKRITQAPRWCSVDMRDGNQSLINPMDHDKKLRFFTHLCAMGYKEIEVGFPAASQTDFDFCRYIVDNQLIPDDVHIQVLTQCRDVLIKKTIEAVKGAKNIILHIYNSTSELQRRVVFDKPREGIQALAVEGASLIKKLSDEELIPTGSNVRFEYSPESFTGTELDFALEVCEAVIKVLAPRPEEQVIINLPATVEMASANVYADQIEWMHTHFQNREKVILSLHPHNDRGSGIAAAELGVLAGADRVEGCLFGNGERTGNVCLITLAMNLFTQGIDPEVDLSWGTESIEVAEHCNELRVPERWPWAGSLVYTAFSGSHQDAIKKGMAKMKAPEAKYWEVPYLPVDPMDIGRSYEAIVRVNSQSGKGGIAYILEEDYGIALPKEAQAEFSQVIQEITDRTKAEIGNADIYARFLEHYVEQSNGFKLVDLDISTKLVAIEELEKRGITGLPRDLQSQVVRVCKPLVNREKCYDTFFDSFVNVKSPLELVSFEVSGDKEITTTATVNFRGEVKTVTACGNGPIDAYVKALNSLSGSCLTVRSYEQHSLQHSSSSDAFCSIEIRIRGRAWHPERYSALRRRHPRQHDAGVVQRRHGGVQPHPRQQDEWPRRARRRSRVPVLHKRACPIPGEDDPYPRHGHGACRRLHERHKNLLSRCQGPEVGRLLPVREEQVQDGRPE</sequence>
<dbReference type="SMART" id="SM00917">
    <property type="entry name" value="LeuA_dimer"/>
    <property type="match status" value="1"/>
</dbReference>
<comment type="pathway">
    <text evidence="2">Amino-acid biosynthesis; L-leucine biosynthesis; L-leucine from 3-methyl-2-oxobutanoate: step 1/4.</text>
</comment>
<comment type="catalytic activity">
    <reaction evidence="1">
        <text>3-methyl-2-oxobutanoate + acetyl-CoA + H2O = (2S)-2-isopropylmalate + CoA + H(+)</text>
        <dbReference type="Rhea" id="RHEA:21524"/>
        <dbReference type="ChEBI" id="CHEBI:1178"/>
        <dbReference type="ChEBI" id="CHEBI:11851"/>
        <dbReference type="ChEBI" id="CHEBI:15377"/>
        <dbReference type="ChEBI" id="CHEBI:15378"/>
        <dbReference type="ChEBI" id="CHEBI:57287"/>
        <dbReference type="ChEBI" id="CHEBI:57288"/>
        <dbReference type="EC" id="2.3.3.13"/>
    </reaction>
</comment>
<keyword evidence="6" id="KW-0028">Amino-acid biosynthesis</keyword>
<keyword evidence="8" id="KW-0479">Metal-binding</keyword>
<dbReference type="InterPro" id="IPR054692">
    <property type="entry name" value="LeuA-like_post-cat"/>
</dbReference>
<evidence type="ECO:0000256" key="3">
    <source>
        <dbReference type="ARBA" id="ARBA00009767"/>
    </source>
</evidence>
<evidence type="ECO:0000313" key="13">
    <source>
        <dbReference type="Proteomes" id="UP001189429"/>
    </source>
</evidence>
<keyword evidence="9" id="KW-0100">Branched-chain amino acid biosynthesis</keyword>
<evidence type="ECO:0000256" key="10">
    <source>
        <dbReference type="SAM" id="MobiDB-lite"/>
    </source>
</evidence>
<evidence type="ECO:0000256" key="1">
    <source>
        <dbReference type="ARBA" id="ARBA00000064"/>
    </source>
</evidence>
<dbReference type="SUPFAM" id="SSF89000">
    <property type="entry name" value="post-HMGL domain-like"/>
    <property type="match status" value="1"/>
</dbReference>
<feature type="domain" description="Pyruvate carboxyltransferase" evidence="11">
    <location>
        <begin position="35"/>
        <end position="312"/>
    </location>
</feature>
<dbReference type="Pfam" id="PF00682">
    <property type="entry name" value="HMGL-like"/>
    <property type="match status" value="1"/>
</dbReference>
<dbReference type="PROSITE" id="PS50991">
    <property type="entry name" value="PYR_CT"/>
    <property type="match status" value="1"/>
</dbReference>
<dbReference type="Proteomes" id="UP001189429">
    <property type="component" value="Unassembled WGS sequence"/>
</dbReference>
<dbReference type="PANTHER" id="PTHR46911:SF1">
    <property type="entry name" value="2-ISOPROPYLMALATE SYNTHASE"/>
    <property type="match status" value="1"/>
</dbReference>
<dbReference type="NCBIfam" id="NF002991">
    <property type="entry name" value="PRK03739.1"/>
    <property type="match status" value="1"/>
</dbReference>
<dbReference type="InterPro" id="IPR002034">
    <property type="entry name" value="AIPM/Hcit_synth_CS"/>
</dbReference>
<proteinExistence type="inferred from homology"/>
<dbReference type="SUPFAM" id="SSF110921">
    <property type="entry name" value="2-isopropylmalate synthase LeuA, allosteric (dimerisation) domain"/>
    <property type="match status" value="1"/>
</dbReference>
<dbReference type="EMBL" id="CAUYUJ010008680">
    <property type="protein sequence ID" value="CAK0824629.1"/>
    <property type="molecule type" value="Genomic_DNA"/>
</dbReference>
<dbReference type="InterPro" id="IPR039371">
    <property type="entry name" value="LeuA_N_DRE-TIM"/>
</dbReference>
<dbReference type="Pfam" id="PF22615">
    <property type="entry name" value="IPMS_D2"/>
    <property type="match status" value="1"/>
</dbReference>
<dbReference type="PANTHER" id="PTHR46911">
    <property type="match status" value="1"/>
</dbReference>
<dbReference type="InterPro" id="IPR036230">
    <property type="entry name" value="LeuA_allosteric_dom_sf"/>
</dbReference>
<accession>A0ABN9RZG6</accession>
<evidence type="ECO:0000256" key="6">
    <source>
        <dbReference type="ARBA" id="ARBA00022605"/>
    </source>
</evidence>
<keyword evidence="13" id="KW-1185">Reference proteome</keyword>
<dbReference type="InterPro" id="IPR005668">
    <property type="entry name" value="IPM_Synthase"/>
</dbReference>
<dbReference type="CDD" id="cd07942">
    <property type="entry name" value="DRE_TIM_LeuA"/>
    <property type="match status" value="1"/>
</dbReference>
<reference evidence="12" key="1">
    <citation type="submission" date="2023-10" db="EMBL/GenBank/DDBJ databases">
        <authorList>
            <person name="Chen Y."/>
            <person name="Shah S."/>
            <person name="Dougan E. K."/>
            <person name="Thang M."/>
            <person name="Chan C."/>
        </authorList>
    </citation>
    <scope>NUCLEOTIDE SEQUENCE [LARGE SCALE GENOMIC DNA]</scope>
</reference>
<keyword evidence="7" id="KW-0808">Transferase</keyword>
<dbReference type="InterPro" id="IPR013785">
    <property type="entry name" value="Aldolase_TIM"/>
</dbReference>
<feature type="region of interest" description="Disordered" evidence="10">
    <location>
        <begin position="603"/>
        <end position="639"/>
    </location>
</feature>
<evidence type="ECO:0000256" key="2">
    <source>
        <dbReference type="ARBA" id="ARBA00004689"/>
    </source>
</evidence>
<evidence type="ECO:0000259" key="11">
    <source>
        <dbReference type="PROSITE" id="PS50991"/>
    </source>
</evidence>
<gene>
    <name evidence="12" type="ORF">PCOR1329_LOCUS25001</name>
</gene>
<comment type="similarity">
    <text evidence="3">Belongs to the alpha-IPM synthase/homocitrate synthase family. LeuA type 2 subfamily.</text>
</comment>
<dbReference type="PROSITE" id="PS00816">
    <property type="entry name" value="AIPM_HOMOCIT_SYNTH_2"/>
    <property type="match status" value="1"/>
</dbReference>